<reference evidence="3" key="1">
    <citation type="journal article" date="2019" name="Int. J. Syst. Evol. Microbiol.">
        <title>The Global Catalogue of Microorganisms (GCM) 10K type strain sequencing project: providing services to taxonomists for standard genome sequencing and annotation.</title>
        <authorList>
            <consortium name="The Broad Institute Genomics Platform"/>
            <consortium name="The Broad Institute Genome Sequencing Center for Infectious Disease"/>
            <person name="Wu L."/>
            <person name="Ma J."/>
        </authorList>
    </citation>
    <scope>NUCLEOTIDE SEQUENCE [LARGE SCALE GENOMIC DNA]</scope>
    <source>
        <strain evidence="3">JCM 18959</strain>
    </source>
</reference>
<dbReference type="PANTHER" id="PTHR30619:SF1">
    <property type="entry name" value="RECOMBINATION PROTEIN 2"/>
    <property type="match status" value="1"/>
</dbReference>
<evidence type="ECO:0000313" key="2">
    <source>
        <dbReference type="EMBL" id="GAA5093256.1"/>
    </source>
</evidence>
<proteinExistence type="predicted"/>
<dbReference type="Gene3D" id="3.60.15.10">
    <property type="entry name" value="Ribonuclease Z/Hydroxyacylglutathione hydrolase-like"/>
    <property type="match status" value="1"/>
</dbReference>
<feature type="region of interest" description="Disordered" evidence="1">
    <location>
        <begin position="116"/>
        <end position="148"/>
    </location>
</feature>
<sequence>MVSTPIRVRVRMYQVGFGDCFLVSVEYDAPLADGRAERHLLIDFGTSHSPREGMARGRMADVAALIETHTGGQLDVLVVTHRHRDHLRGFEVAAAGAIMKRLAPKLVLRSWTEDPELSATADGPDDRPGLTGAGGAEGVDGPARDGRTGPISAASVRYAALIAQAQEHVARLSELVGLDDDIRAAVEDQLKNADAVALLDELSRDGRGRYLYAGMDAGIADVIPGLEATVLGPPTVDQDSRVAQQRENDAEYWLTALDASLRVAGSGLGADAPAPVTLPPGPVRWLVDRLADQRSHSAARLVRDLDDALNNTSVILLLEVGGLSLLFPGDAQIENWQHTLDQLPRDAKLRARLAGVDLYKVGHHGSRNATPRSLHALWKARSAARPRMTALLSTRQDVHGERETAVPQEQLLTALRGVAQVYSTDETATGGDFVEVVADARKGPFRLVPPSV</sequence>
<accession>A0ABP9M984</accession>
<name>A0ABP9M984_9MICO</name>
<dbReference type="InterPro" id="IPR036866">
    <property type="entry name" value="RibonucZ/Hydroxyglut_hydro"/>
</dbReference>
<dbReference type="Proteomes" id="UP001501407">
    <property type="component" value="Unassembled WGS sequence"/>
</dbReference>
<gene>
    <name evidence="2" type="ORF">GCM10025760_23150</name>
</gene>
<evidence type="ECO:0008006" key="4">
    <source>
        <dbReference type="Google" id="ProtNLM"/>
    </source>
</evidence>
<evidence type="ECO:0000256" key="1">
    <source>
        <dbReference type="SAM" id="MobiDB-lite"/>
    </source>
</evidence>
<dbReference type="InterPro" id="IPR052159">
    <property type="entry name" value="Competence_DNA_uptake"/>
</dbReference>
<dbReference type="PANTHER" id="PTHR30619">
    <property type="entry name" value="DNA INTERNALIZATION/COMPETENCE PROTEIN COMEC/REC2"/>
    <property type="match status" value="1"/>
</dbReference>
<organism evidence="2 3">
    <name type="scientific">Microbacterium yannicii</name>
    <dbReference type="NCBI Taxonomy" id="671622"/>
    <lineage>
        <taxon>Bacteria</taxon>
        <taxon>Bacillati</taxon>
        <taxon>Actinomycetota</taxon>
        <taxon>Actinomycetes</taxon>
        <taxon>Micrococcales</taxon>
        <taxon>Microbacteriaceae</taxon>
        <taxon>Microbacterium</taxon>
    </lineage>
</organism>
<comment type="caution">
    <text evidence="2">The sequence shown here is derived from an EMBL/GenBank/DDBJ whole genome shotgun (WGS) entry which is preliminary data.</text>
</comment>
<dbReference type="EMBL" id="BAABKZ010000002">
    <property type="protein sequence ID" value="GAA5093256.1"/>
    <property type="molecule type" value="Genomic_DNA"/>
</dbReference>
<keyword evidence="3" id="KW-1185">Reference proteome</keyword>
<dbReference type="SUPFAM" id="SSF56281">
    <property type="entry name" value="Metallo-hydrolase/oxidoreductase"/>
    <property type="match status" value="1"/>
</dbReference>
<evidence type="ECO:0000313" key="3">
    <source>
        <dbReference type="Proteomes" id="UP001501407"/>
    </source>
</evidence>
<protein>
    <recommendedName>
        <fullName evidence="4">MBL fold metallo-hydrolase</fullName>
    </recommendedName>
</protein>